<feature type="domain" description="Glycosyl hydrolase family 95 N-terminal" evidence="1">
    <location>
        <begin position="7"/>
        <end position="95"/>
    </location>
</feature>
<proteinExistence type="predicted"/>
<comment type="caution">
    <text evidence="2">The sequence shown here is derived from an EMBL/GenBank/DDBJ whole genome shotgun (WGS) entry which is preliminary data.</text>
</comment>
<dbReference type="AlphaFoldDB" id="X1ARA3"/>
<dbReference type="PANTHER" id="PTHR31084">
    <property type="entry name" value="ALPHA-L-FUCOSIDASE 2"/>
    <property type="match status" value="1"/>
</dbReference>
<dbReference type="InterPro" id="IPR027414">
    <property type="entry name" value="GH95_N_dom"/>
</dbReference>
<evidence type="ECO:0000259" key="1">
    <source>
        <dbReference type="Pfam" id="PF14498"/>
    </source>
</evidence>
<name>X1ARA3_9ZZZZ</name>
<organism evidence="2">
    <name type="scientific">marine sediment metagenome</name>
    <dbReference type="NCBI Taxonomy" id="412755"/>
    <lineage>
        <taxon>unclassified sequences</taxon>
        <taxon>metagenomes</taxon>
        <taxon>ecological metagenomes</taxon>
    </lineage>
</organism>
<dbReference type="Gene3D" id="2.70.98.50">
    <property type="entry name" value="putative glycoside hydrolase family protein from bacillus halodurans"/>
    <property type="match status" value="1"/>
</dbReference>
<feature type="non-terminal residue" evidence="2">
    <location>
        <position position="103"/>
    </location>
</feature>
<gene>
    <name evidence="2" type="ORF">S01H4_32071</name>
</gene>
<dbReference type="Pfam" id="PF14498">
    <property type="entry name" value="Glyco_hyd_65N_2"/>
    <property type="match status" value="1"/>
</dbReference>
<dbReference type="GO" id="GO:0004560">
    <property type="term" value="F:alpha-L-fucosidase activity"/>
    <property type="evidence" value="ECO:0007669"/>
    <property type="project" value="TreeGrafter"/>
</dbReference>
<accession>X1ARA3</accession>
<reference evidence="2" key="1">
    <citation type="journal article" date="2014" name="Front. Microbiol.">
        <title>High frequency of phylogenetically diverse reductive dehalogenase-homologous genes in deep subseafloor sedimentary metagenomes.</title>
        <authorList>
            <person name="Kawai M."/>
            <person name="Futagami T."/>
            <person name="Toyoda A."/>
            <person name="Takaki Y."/>
            <person name="Nishi S."/>
            <person name="Hori S."/>
            <person name="Arai W."/>
            <person name="Tsubouchi T."/>
            <person name="Morono Y."/>
            <person name="Uchiyama I."/>
            <person name="Ito T."/>
            <person name="Fujiyama A."/>
            <person name="Inagaki F."/>
            <person name="Takami H."/>
        </authorList>
    </citation>
    <scope>NUCLEOTIDE SEQUENCE</scope>
    <source>
        <strain evidence="2">Expedition CK06-06</strain>
    </source>
</reference>
<sequence length="103" mass="12013">MGYPVEQQKYQSIANLHVFFDNEEDVEDYKRWLDLETGITHVEYKVDDIVYKREVFASAPDQVIVVRLTSSEPGSVSFRAQLRGFRNLAHSNYATDYFRMDGV</sequence>
<dbReference type="EMBL" id="BART01016717">
    <property type="protein sequence ID" value="GAG85319.1"/>
    <property type="molecule type" value="Genomic_DNA"/>
</dbReference>
<dbReference type="PANTHER" id="PTHR31084:SF0">
    <property type="entry name" value="ALPHA-L-FUCOSIDASE 2"/>
    <property type="match status" value="1"/>
</dbReference>
<protein>
    <recommendedName>
        <fullName evidence="1">Glycosyl hydrolase family 95 N-terminal domain-containing protein</fullName>
    </recommendedName>
</protein>
<evidence type="ECO:0000313" key="2">
    <source>
        <dbReference type="EMBL" id="GAG85319.1"/>
    </source>
</evidence>